<evidence type="ECO:0000313" key="2">
    <source>
        <dbReference type="EMBL" id="MWV28170.1"/>
    </source>
</evidence>
<evidence type="ECO:0000313" key="3">
    <source>
        <dbReference type="Proteomes" id="UP000461409"/>
    </source>
</evidence>
<organism evidence="2 3">
    <name type="scientific">Aurantiacibacter rhizosphaerae</name>
    <dbReference type="NCBI Taxonomy" id="2691582"/>
    <lineage>
        <taxon>Bacteria</taxon>
        <taxon>Pseudomonadati</taxon>
        <taxon>Pseudomonadota</taxon>
        <taxon>Alphaproteobacteria</taxon>
        <taxon>Sphingomonadales</taxon>
        <taxon>Erythrobacteraceae</taxon>
        <taxon>Aurantiacibacter</taxon>
    </lineage>
</organism>
<gene>
    <name evidence="2" type="ORF">GRF63_09655</name>
</gene>
<name>A0A844XE97_9SPHN</name>
<protein>
    <submittedName>
        <fullName evidence="2">Uncharacterized protein</fullName>
    </submittedName>
</protein>
<keyword evidence="3" id="KW-1185">Reference proteome</keyword>
<proteinExistence type="predicted"/>
<accession>A0A844XE97</accession>
<dbReference type="Proteomes" id="UP000461409">
    <property type="component" value="Unassembled WGS sequence"/>
</dbReference>
<dbReference type="EMBL" id="WUBR01000002">
    <property type="protein sequence ID" value="MWV28170.1"/>
    <property type="molecule type" value="Genomic_DNA"/>
</dbReference>
<sequence length="65" mass="6955">MEDDRLEKALARIEAASTRIEAAATRAPVADESADPALQARYDRLREEAAGAVAQIDALIETLSS</sequence>
<reference evidence="2 3" key="2">
    <citation type="submission" date="2020-02" db="EMBL/GenBank/DDBJ databases">
        <title>Erythrobacter dongmakensis sp. nov., isolated from a tidal mudflat.</title>
        <authorList>
            <person name="Kim I.S."/>
        </authorList>
    </citation>
    <scope>NUCLEOTIDE SEQUENCE [LARGE SCALE GENOMIC DNA]</scope>
    <source>
        <strain evidence="2 3">GH3-10</strain>
    </source>
</reference>
<reference evidence="2 3" key="1">
    <citation type="submission" date="2019-12" db="EMBL/GenBank/DDBJ databases">
        <authorList>
            <person name="Lee S.D."/>
        </authorList>
    </citation>
    <scope>NUCLEOTIDE SEQUENCE [LARGE SCALE GENOMIC DNA]</scope>
    <source>
        <strain evidence="2 3">GH3-10</strain>
    </source>
</reference>
<dbReference type="AlphaFoldDB" id="A0A844XE97"/>
<keyword evidence="1" id="KW-0175">Coiled coil</keyword>
<feature type="coiled-coil region" evidence="1">
    <location>
        <begin position="6"/>
        <end position="62"/>
    </location>
</feature>
<evidence type="ECO:0000256" key="1">
    <source>
        <dbReference type="SAM" id="Coils"/>
    </source>
</evidence>
<comment type="caution">
    <text evidence="2">The sequence shown here is derived from an EMBL/GenBank/DDBJ whole genome shotgun (WGS) entry which is preliminary data.</text>
</comment>
<dbReference type="RefSeq" id="WP_160485794.1">
    <property type="nucleotide sequence ID" value="NZ_WUBR01000002.1"/>
</dbReference>